<organism evidence="1 2">
    <name type="scientific">Fusarium culmorum</name>
    <dbReference type="NCBI Taxonomy" id="5516"/>
    <lineage>
        <taxon>Eukaryota</taxon>
        <taxon>Fungi</taxon>
        <taxon>Dikarya</taxon>
        <taxon>Ascomycota</taxon>
        <taxon>Pezizomycotina</taxon>
        <taxon>Sordariomycetes</taxon>
        <taxon>Hypocreomycetidae</taxon>
        <taxon>Hypocreales</taxon>
        <taxon>Nectriaceae</taxon>
        <taxon>Fusarium</taxon>
    </lineage>
</organism>
<protein>
    <submittedName>
        <fullName evidence="1">Uncharacterized protein</fullName>
    </submittedName>
</protein>
<proteinExistence type="predicted"/>
<evidence type="ECO:0000313" key="1">
    <source>
        <dbReference type="EMBL" id="QPC61151.1"/>
    </source>
</evidence>
<dbReference type="Proteomes" id="UP000663297">
    <property type="component" value="Chromosome 2"/>
</dbReference>
<gene>
    <name evidence="1" type="ORF">HYE67_003382</name>
</gene>
<accession>A0A7S8HTM8</accession>
<name>A0A7S8HTM8_FUSCU</name>
<evidence type="ECO:0000313" key="2">
    <source>
        <dbReference type="Proteomes" id="UP000663297"/>
    </source>
</evidence>
<dbReference type="AlphaFoldDB" id="A0A7S8HTM8"/>
<reference evidence="1" key="1">
    <citation type="submission" date="2020-11" db="EMBL/GenBank/DDBJ databases">
        <title>The chromosome-scale genome resource for two endophytic Fusarium species: F. culmorum and F. pseudograminearum.</title>
        <authorList>
            <person name="Yuan Z."/>
        </authorList>
    </citation>
    <scope>NUCLEOTIDE SEQUENCE</scope>
    <source>
        <strain evidence="1">Class2-1B</strain>
    </source>
</reference>
<dbReference type="EMBL" id="CP064748">
    <property type="protein sequence ID" value="QPC61151.1"/>
    <property type="molecule type" value="Genomic_DNA"/>
</dbReference>
<sequence>MTMSLTVQPSYAVSRSINTVTTWNPSESSVGAIHLYGCSITASSRTHAGVYS</sequence>